<sequence>MATFPSYATAARESSTAQRRTDTGVKTVQFNSSAIQTIQSAHHQTIIENITLLLTSAEYLSLRVWVDIDIARIGSFDYTPVGRTSTVTATLVGGGATNVQPVDRGLVRWRVGLAIRWTEKPPEPIYDETGFRPIDLVGVPDVGEAGTVYGVRSIESGVSAGTLPSNVIVVVGDVNYTICEIDEGEAGVNIGFCTPETVDFPRIRPTTDLLFTFINPDGEATSLLSADTDSTITELQWPGATIGWGTDAVGQDYTLRIYLAADFQ</sequence>
<evidence type="ECO:0000313" key="3">
    <source>
        <dbReference type="Proteomes" id="UP001168167"/>
    </source>
</evidence>
<comment type="caution">
    <text evidence="2">The sequence shown here is derived from an EMBL/GenBank/DDBJ whole genome shotgun (WGS) entry which is preliminary data.</text>
</comment>
<evidence type="ECO:0000313" key="2">
    <source>
        <dbReference type="EMBL" id="MDM5147855.1"/>
    </source>
</evidence>
<organism evidence="2 3">
    <name type="scientific">Candidatus Doriopsillibacter californiensis</name>
    <dbReference type="NCBI Taxonomy" id="2970740"/>
    <lineage>
        <taxon>Bacteria</taxon>
        <taxon>Pseudomonadati</taxon>
        <taxon>Pseudomonadota</taxon>
        <taxon>Gammaproteobacteria</taxon>
        <taxon>Candidatus Tethybacterales</taxon>
        <taxon>Candidatus Persebacteraceae</taxon>
        <taxon>Candidatus Doriopsillibacter</taxon>
    </lineage>
</organism>
<reference evidence="2" key="1">
    <citation type="submission" date="2022-08" db="EMBL/GenBank/DDBJ databases">
        <authorList>
            <person name="Dzunkova M."/>
            <person name="La Clair J."/>
            <person name="Tyml T."/>
            <person name="Doud D."/>
            <person name="Schulz F."/>
            <person name="Piquer S."/>
            <person name="Porcel Sanchis D."/>
            <person name="Osborn A."/>
            <person name="Robinson D."/>
            <person name="Louie K.B."/>
            <person name="Bowen B.P."/>
            <person name="Bowers R."/>
            <person name="Lee J."/>
            <person name="Arnau Llombart V."/>
            <person name="Diaz Villanueva W."/>
            <person name="Gosliner T."/>
            <person name="Northen T."/>
            <person name="Cheng J.-F."/>
            <person name="Burkart M.D."/>
            <person name="Woyke T."/>
        </authorList>
    </citation>
    <scope>NUCLEOTIDE SEQUENCE</scope>
    <source>
        <strain evidence="2">Df01</strain>
    </source>
</reference>
<feature type="compositionally biased region" description="Polar residues" evidence="1">
    <location>
        <begin position="12"/>
        <end position="23"/>
    </location>
</feature>
<feature type="region of interest" description="Disordered" evidence="1">
    <location>
        <begin position="1"/>
        <end position="23"/>
    </location>
</feature>
<reference evidence="2" key="2">
    <citation type="journal article" date="2023" name="Microbiome">
        <title>Synthase-selected sorting approach identifies a beta-lactone synthase in a nudibranch symbiotic bacterium.</title>
        <authorList>
            <person name="Dzunkova M."/>
            <person name="La Clair J.J."/>
            <person name="Tyml T."/>
            <person name="Doud D."/>
            <person name="Schulz F."/>
            <person name="Piquer-Esteban S."/>
            <person name="Porcel Sanchis D."/>
            <person name="Osborn A."/>
            <person name="Robinson D."/>
            <person name="Louie K.B."/>
            <person name="Bowen B.P."/>
            <person name="Bowers R.M."/>
            <person name="Lee J."/>
            <person name="Arnau V."/>
            <person name="Diaz-Villanueva W."/>
            <person name="Stepanauskas R."/>
            <person name="Gosliner T."/>
            <person name="Date S.V."/>
            <person name="Northen T.R."/>
            <person name="Cheng J.F."/>
            <person name="Burkart M.D."/>
            <person name="Woyke T."/>
        </authorList>
    </citation>
    <scope>NUCLEOTIDE SEQUENCE</scope>
    <source>
        <strain evidence="2">Df01</strain>
    </source>
</reference>
<name>A0ABT7QN64_9GAMM</name>
<dbReference type="Proteomes" id="UP001168167">
    <property type="component" value="Unassembled WGS sequence"/>
</dbReference>
<gene>
    <name evidence="2" type="ORF">NQX30_05670</name>
</gene>
<evidence type="ECO:0000256" key="1">
    <source>
        <dbReference type="SAM" id="MobiDB-lite"/>
    </source>
</evidence>
<keyword evidence="3" id="KW-1185">Reference proteome</keyword>
<protein>
    <submittedName>
        <fullName evidence="2">Uncharacterized protein</fullName>
    </submittedName>
</protein>
<accession>A0ABT7QN64</accession>
<dbReference type="EMBL" id="JANQAO010000003">
    <property type="protein sequence ID" value="MDM5147855.1"/>
    <property type="molecule type" value="Genomic_DNA"/>
</dbReference>
<proteinExistence type="predicted"/>